<dbReference type="PANTHER" id="PTHR12227">
    <property type="entry name" value="GLYCERATE KINASE"/>
    <property type="match status" value="1"/>
</dbReference>
<dbReference type="AlphaFoldDB" id="A0ABD0QZ07"/>
<dbReference type="InterPro" id="IPR025286">
    <property type="entry name" value="MOFRL_assoc_dom"/>
</dbReference>
<dbReference type="EMBL" id="JAMKFB020000006">
    <property type="protein sequence ID" value="KAL0191483.1"/>
    <property type="molecule type" value="Genomic_DNA"/>
</dbReference>
<name>A0ABD0QZ07_CIRMR</name>
<reference evidence="2 3" key="1">
    <citation type="submission" date="2024-05" db="EMBL/GenBank/DDBJ databases">
        <title>Genome sequencing and assembly of Indian major carp, Cirrhinus mrigala (Hamilton, 1822).</title>
        <authorList>
            <person name="Mohindra V."/>
            <person name="Chowdhury L.M."/>
            <person name="Lal K."/>
            <person name="Jena J.K."/>
        </authorList>
    </citation>
    <scope>NUCLEOTIDE SEQUENCE [LARGE SCALE GENOMIC DNA]</scope>
    <source>
        <strain evidence="2">CM1030</strain>
        <tissue evidence="2">Blood</tissue>
    </source>
</reference>
<feature type="non-terminal residue" evidence="2">
    <location>
        <position position="82"/>
    </location>
</feature>
<evidence type="ECO:0000313" key="3">
    <source>
        <dbReference type="Proteomes" id="UP001529510"/>
    </source>
</evidence>
<organism evidence="2 3">
    <name type="scientific">Cirrhinus mrigala</name>
    <name type="common">Mrigala</name>
    <dbReference type="NCBI Taxonomy" id="683832"/>
    <lineage>
        <taxon>Eukaryota</taxon>
        <taxon>Metazoa</taxon>
        <taxon>Chordata</taxon>
        <taxon>Craniata</taxon>
        <taxon>Vertebrata</taxon>
        <taxon>Euteleostomi</taxon>
        <taxon>Actinopterygii</taxon>
        <taxon>Neopterygii</taxon>
        <taxon>Teleostei</taxon>
        <taxon>Ostariophysi</taxon>
        <taxon>Cypriniformes</taxon>
        <taxon>Cyprinidae</taxon>
        <taxon>Labeoninae</taxon>
        <taxon>Labeonini</taxon>
        <taxon>Cirrhinus</taxon>
    </lineage>
</organism>
<gene>
    <name evidence="2" type="ORF">M9458_014181</name>
</gene>
<dbReference type="Proteomes" id="UP001529510">
    <property type="component" value="Unassembled WGS sequence"/>
</dbReference>
<dbReference type="PANTHER" id="PTHR12227:SF0">
    <property type="entry name" value="GLYCERATE KINASE"/>
    <property type="match status" value="1"/>
</dbReference>
<dbReference type="InterPro" id="IPR038614">
    <property type="entry name" value="GK_N_sf"/>
</dbReference>
<evidence type="ECO:0000313" key="2">
    <source>
        <dbReference type="EMBL" id="KAL0191483.1"/>
    </source>
</evidence>
<dbReference type="Gene3D" id="3.40.50.10180">
    <property type="entry name" value="Glycerate kinase, MOFRL-like N-terminal domain"/>
    <property type="match status" value="1"/>
</dbReference>
<evidence type="ECO:0000259" key="1">
    <source>
        <dbReference type="Pfam" id="PF13660"/>
    </source>
</evidence>
<feature type="domain" description="MOFRL-associated" evidence="1">
    <location>
        <begin position="8"/>
        <end position="81"/>
    </location>
</feature>
<sequence>MSSLDTRARAVFSAAVEGVQPNIVVRRSLERHGDKLLVGGQSFTLTNNLYLVGFGKAVLGMAAEAERIVGDHLIKGVVSVPH</sequence>
<comment type="caution">
    <text evidence="2">The sequence shown here is derived from an EMBL/GenBank/DDBJ whole genome shotgun (WGS) entry which is preliminary data.</text>
</comment>
<protein>
    <recommendedName>
        <fullName evidence="1">MOFRL-associated domain-containing protein</fullName>
    </recommendedName>
</protein>
<dbReference type="InterPro" id="IPR039760">
    <property type="entry name" value="MOFRL_protein"/>
</dbReference>
<dbReference type="Pfam" id="PF13660">
    <property type="entry name" value="DUF4147"/>
    <property type="match status" value="1"/>
</dbReference>
<dbReference type="SUPFAM" id="SSF82544">
    <property type="entry name" value="GckA/TtuD-like"/>
    <property type="match status" value="1"/>
</dbReference>
<keyword evidence="3" id="KW-1185">Reference proteome</keyword>
<accession>A0ABD0QZ07</accession>
<proteinExistence type="predicted"/>